<comment type="caution">
    <text evidence="1">The sequence shown here is derived from an EMBL/GenBank/DDBJ whole genome shotgun (WGS) entry which is preliminary data.</text>
</comment>
<sequence>MLLLQEFDIEIRDNKGAENAIVDHLSRLEREADLMPIQDEFVDEQILQMTHASPWYADICNYLIESTWVEARATKANDAKTIALISDQGSHFCNYTMAMLLEQYGVVH</sequence>
<feature type="non-terminal residue" evidence="1">
    <location>
        <position position="1"/>
    </location>
</feature>
<protein>
    <recommendedName>
        <fullName evidence="3">Integrase catalytic domain-containing protein</fullName>
    </recommendedName>
</protein>
<dbReference type="Proteomes" id="UP000257109">
    <property type="component" value="Unassembled WGS sequence"/>
</dbReference>
<evidence type="ECO:0008006" key="3">
    <source>
        <dbReference type="Google" id="ProtNLM"/>
    </source>
</evidence>
<reference evidence="1" key="1">
    <citation type="submission" date="2018-05" db="EMBL/GenBank/DDBJ databases">
        <title>Draft genome of Mucuna pruriens seed.</title>
        <authorList>
            <person name="Nnadi N.E."/>
            <person name="Vos R."/>
            <person name="Hasami M.H."/>
            <person name="Devisetty U.K."/>
            <person name="Aguiy J.C."/>
        </authorList>
    </citation>
    <scope>NUCLEOTIDE SEQUENCE [LARGE SCALE GENOMIC DNA]</scope>
    <source>
        <strain evidence="1">JCA_2017</strain>
    </source>
</reference>
<gene>
    <name evidence="1" type="ORF">CR513_44421</name>
</gene>
<dbReference type="OrthoDB" id="1739755at2759"/>
<keyword evidence="2" id="KW-1185">Reference proteome</keyword>
<proteinExistence type="predicted"/>
<dbReference type="AlphaFoldDB" id="A0A371FBK4"/>
<name>A0A371FBK4_MUCPR</name>
<evidence type="ECO:0000313" key="2">
    <source>
        <dbReference type="Proteomes" id="UP000257109"/>
    </source>
</evidence>
<organism evidence="1 2">
    <name type="scientific">Mucuna pruriens</name>
    <name type="common">Velvet bean</name>
    <name type="synonym">Dolichos pruriens</name>
    <dbReference type="NCBI Taxonomy" id="157652"/>
    <lineage>
        <taxon>Eukaryota</taxon>
        <taxon>Viridiplantae</taxon>
        <taxon>Streptophyta</taxon>
        <taxon>Embryophyta</taxon>
        <taxon>Tracheophyta</taxon>
        <taxon>Spermatophyta</taxon>
        <taxon>Magnoliopsida</taxon>
        <taxon>eudicotyledons</taxon>
        <taxon>Gunneridae</taxon>
        <taxon>Pentapetalae</taxon>
        <taxon>rosids</taxon>
        <taxon>fabids</taxon>
        <taxon>Fabales</taxon>
        <taxon>Fabaceae</taxon>
        <taxon>Papilionoideae</taxon>
        <taxon>50 kb inversion clade</taxon>
        <taxon>NPAAA clade</taxon>
        <taxon>indigoferoid/millettioid clade</taxon>
        <taxon>Phaseoleae</taxon>
        <taxon>Mucuna</taxon>
    </lineage>
</organism>
<accession>A0A371FBK4</accession>
<dbReference type="EMBL" id="QJKJ01009755">
    <property type="protein sequence ID" value="RDX75669.1"/>
    <property type="molecule type" value="Genomic_DNA"/>
</dbReference>
<evidence type="ECO:0000313" key="1">
    <source>
        <dbReference type="EMBL" id="RDX75669.1"/>
    </source>
</evidence>